<dbReference type="CDD" id="cd06261">
    <property type="entry name" value="TM_PBP2"/>
    <property type="match status" value="1"/>
</dbReference>
<dbReference type="SUPFAM" id="SSF51430">
    <property type="entry name" value="NAD(P)-linked oxidoreductase"/>
    <property type="match status" value="1"/>
</dbReference>
<dbReference type="PROSITE" id="PS50893">
    <property type="entry name" value="ABC_TRANSPORTER_2"/>
    <property type="match status" value="1"/>
</dbReference>
<evidence type="ECO:0000256" key="4">
    <source>
        <dbReference type="ARBA" id="ARBA00022692"/>
    </source>
</evidence>
<dbReference type="Gene3D" id="3.40.50.300">
    <property type="entry name" value="P-loop containing nucleotide triphosphate hydrolases"/>
    <property type="match status" value="1"/>
</dbReference>
<gene>
    <name evidence="14" type="ORF">BBAD15_g650</name>
</gene>
<evidence type="ECO:0000256" key="10">
    <source>
        <dbReference type="ARBA" id="ARBA00023136"/>
    </source>
</evidence>
<dbReference type="Pfam" id="PF00528">
    <property type="entry name" value="BPD_transp_1"/>
    <property type="match status" value="2"/>
</dbReference>
<dbReference type="Pfam" id="PF00005">
    <property type="entry name" value="ABC_tran"/>
    <property type="match status" value="1"/>
</dbReference>
<name>A0A0A2WK88_BEABA</name>
<keyword evidence="9" id="KW-0560">Oxidoreductase</keyword>
<dbReference type="NCBIfam" id="TIGR01097">
    <property type="entry name" value="PhnE"/>
    <property type="match status" value="2"/>
</dbReference>
<evidence type="ECO:0000256" key="9">
    <source>
        <dbReference type="ARBA" id="ARBA00023002"/>
    </source>
</evidence>
<dbReference type="Pfam" id="PF00248">
    <property type="entry name" value="Aldo_ket_red"/>
    <property type="match status" value="1"/>
</dbReference>
<dbReference type="InterPro" id="IPR044504">
    <property type="entry name" value="AKR5C2"/>
</dbReference>
<dbReference type="SUPFAM" id="SSF52540">
    <property type="entry name" value="P-loop containing nucleoside triphosphate hydrolases"/>
    <property type="match status" value="1"/>
</dbReference>
<feature type="domain" description="ABC transporter" evidence="12">
    <location>
        <begin position="310"/>
        <end position="556"/>
    </location>
</feature>
<dbReference type="InterPro" id="IPR018170">
    <property type="entry name" value="Aldo/ket_reductase_CS"/>
</dbReference>
<dbReference type="PANTHER" id="PTHR30043">
    <property type="entry name" value="PHOSPHONATES TRANSPORT SYSTEM PERMEASE PROTEIN"/>
    <property type="match status" value="1"/>
</dbReference>
<comment type="caution">
    <text evidence="14">The sequence shown here is derived from an EMBL/GenBank/DDBJ whole genome shotgun (WGS) entry which is preliminary data.</text>
</comment>
<feature type="transmembrane region" description="Helical" evidence="11">
    <location>
        <begin position="1272"/>
        <end position="1291"/>
    </location>
</feature>
<dbReference type="InterPro" id="IPR005769">
    <property type="entry name" value="PhnE/PtxC"/>
</dbReference>
<evidence type="ECO:0000256" key="3">
    <source>
        <dbReference type="ARBA" id="ARBA00022448"/>
    </source>
</evidence>
<evidence type="ECO:0000259" key="13">
    <source>
        <dbReference type="PROSITE" id="PS50928"/>
    </source>
</evidence>
<dbReference type="PROSITE" id="PS00798">
    <property type="entry name" value="ALDOKETO_REDUCTASE_1"/>
    <property type="match status" value="1"/>
</dbReference>
<evidence type="ECO:0000256" key="11">
    <source>
        <dbReference type="SAM" id="Phobius"/>
    </source>
</evidence>
<keyword evidence="8 11" id="KW-1133">Transmembrane helix</keyword>
<dbReference type="InterPro" id="IPR020471">
    <property type="entry name" value="AKR"/>
</dbReference>
<feature type="transmembrane region" description="Helical" evidence="11">
    <location>
        <begin position="1163"/>
        <end position="1186"/>
    </location>
</feature>
<dbReference type="InterPro" id="IPR017871">
    <property type="entry name" value="ABC_transporter-like_CS"/>
</dbReference>
<evidence type="ECO:0000313" key="14">
    <source>
        <dbReference type="EMBL" id="KGQ13544.1"/>
    </source>
</evidence>
<dbReference type="Gene3D" id="3.40.190.10">
    <property type="entry name" value="Periplasmic binding protein-like II"/>
    <property type="match status" value="2"/>
</dbReference>
<reference evidence="14 15" key="1">
    <citation type="submission" date="2012-10" db="EMBL/GenBank/DDBJ databases">
        <title>Genome sequencing and analysis of entomopathogenic fungi Beauveria bassiana D1-5.</title>
        <authorList>
            <person name="Li Q."/>
            <person name="Wang L."/>
            <person name="Zhang Z."/>
            <person name="Wang Q."/>
            <person name="Ren J."/>
            <person name="Wang M."/>
            <person name="Xu W."/>
            <person name="Wang J."/>
            <person name="Lu Y."/>
            <person name="Du Q."/>
            <person name="Sun Z."/>
        </authorList>
    </citation>
    <scope>NUCLEOTIDE SEQUENCE [LARGE SCALE GENOMIC DNA]</scope>
    <source>
        <strain evidence="14 15">D1-5</strain>
    </source>
</reference>
<dbReference type="PROSITE" id="PS50928">
    <property type="entry name" value="ABC_TM1"/>
    <property type="match status" value="2"/>
</dbReference>
<dbReference type="FunFam" id="3.20.20.100:FF:000002">
    <property type="entry name" value="2,5-diketo-D-gluconic acid reductase A"/>
    <property type="match status" value="1"/>
</dbReference>
<keyword evidence="6" id="KW-0547">Nucleotide-binding</keyword>
<dbReference type="NCBIfam" id="TIGR03431">
    <property type="entry name" value="PhnD"/>
    <property type="match status" value="1"/>
</dbReference>
<dbReference type="EMBL" id="ANFO01000038">
    <property type="protein sequence ID" value="KGQ13544.1"/>
    <property type="molecule type" value="Genomic_DNA"/>
</dbReference>
<protein>
    <submittedName>
        <fullName evidence="14">2,5-diketo-D-gluconic acid reductase A</fullName>
    </submittedName>
</protein>
<feature type="domain" description="ABC transmembrane type-1" evidence="13">
    <location>
        <begin position="881"/>
        <end position="1070"/>
    </location>
</feature>
<dbReference type="SUPFAM" id="SSF53850">
    <property type="entry name" value="Periplasmic binding protein-like II"/>
    <property type="match status" value="1"/>
</dbReference>
<organism evidence="14 15">
    <name type="scientific">Beauveria bassiana D1-5</name>
    <dbReference type="NCBI Taxonomy" id="1245745"/>
    <lineage>
        <taxon>Eukaryota</taxon>
        <taxon>Fungi</taxon>
        <taxon>Dikarya</taxon>
        <taxon>Ascomycota</taxon>
        <taxon>Pezizomycotina</taxon>
        <taxon>Sordariomycetes</taxon>
        <taxon>Hypocreomycetidae</taxon>
        <taxon>Hypocreales</taxon>
        <taxon>Cordycipitaceae</taxon>
        <taxon>Beauveria</taxon>
    </lineage>
</organism>
<keyword evidence="10 11" id="KW-0472">Membrane</keyword>
<evidence type="ECO:0000256" key="5">
    <source>
        <dbReference type="ARBA" id="ARBA00022729"/>
    </source>
</evidence>
<dbReference type="InterPro" id="IPR000515">
    <property type="entry name" value="MetI-like"/>
</dbReference>
<feature type="transmembrane region" description="Helical" evidence="11">
    <location>
        <begin position="1088"/>
        <end position="1106"/>
    </location>
</feature>
<feature type="transmembrane region" description="Helical" evidence="11">
    <location>
        <begin position="810"/>
        <end position="832"/>
    </location>
</feature>
<dbReference type="GO" id="GO:0043190">
    <property type="term" value="C:ATP-binding cassette (ABC) transporter complex"/>
    <property type="evidence" value="ECO:0007669"/>
    <property type="project" value="InterPro"/>
</dbReference>
<keyword evidence="4 11" id="KW-0812">Transmembrane</keyword>
<evidence type="ECO:0000313" key="15">
    <source>
        <dbReference type="Proteomes" id="UP000030106"/>
    </source>
</evidence>
<dbReference type="InterPro" id="IPR005770">
    <property type="entry name" value="PhnD"/>
</dbReference>
<feature type="transmembrane region" description="Helical" evidence="11">
    <location>
        <begin position="884"/>
        <end position="907"/>
    </location>
</feature>
<feature type="domain" description="ABC transmembrane type-1" evidence="13">
    <location>
        <begin position="1109"/>
        <end position="1295"/>
    </location>
</feature>
<dbReference type="STRING" id="1245745.A0A0A2WK88"/>
<dbReference type="InterPro" id="IPR036812">
    <property type="entry name" value="NAD(P)_OxRdtase_dom_sf"/>
</dbReference>
<dbReference type="Pfam" id="PF12974">
    <property type="entry name" value="Phosphonate-bd"/>
    <property type="match status" value="1"/>
</dbReference>
<dbReference type="GO" id="GO:0050580">
    <property type="term" value="F:2,5-didehydrogluconate reductase activity"/>
    <property type="evidence" value="ECO:0007669"/>
    <property type="project" value="InterPro"/>
</dbReference>
<dbReference type="PROSITE" id="PS00211">
    <property type="entry name" value="ABC_TRANSPORTER_1"/>
    <property type="match status" value="1"/>
</dbReference>
<keyword evidence="5" id="KW-0732">Signal</keyword>
<sequence>MTHPTLIKLQDGKVMPQLGLGVWQASNAEVRTAIEKALEVGYRSIDTAAAYKNEDGVGDALKSSGVARDDLFITTKLWNSDQQRPRQALEDSLEKLQLDFVDLYLLHWPVPSKDHYLEAWKGLIELQKEGLAKSIGVCNFNINHLQRLIDETGVSPVINQIELHPLLQQRQLHAWNATHKIQTESWSPLAQGGEGVFDQKIIRDLADKYGKTPAQVVIRWHLDSGLVVIPKSVTPARIAENFDVFDFRLDKEELAEIAKLDSGKRLGPDPDVASFANSFGMVMNRSLAVVTNSDLESLPQFASAPGRKVLSVKSLSKAYNSHQTVLHDINFDLHAGELVGVIGRSGAGKSTLLHILNGTHSATSGEILSFPEVGMPHDVSKLSGRALNQWRTECGMIFQDFCLVPRLDVLTNVLLGRLSQTSTLKSLFKVFSESDRARAISLLEWMNMLPHALQRAENLSGGQMQRVAICRALMQNPSILLADEPVASLDPKNTQRIMKVLREVLITGLVIAGHAMAADQPRELNLGILGGQNATQQIGDNQCVKQFMDKELNVDTKLRNSSDYSGVIQGLIGGKVDLVLSMSPSSYASVYMNDPKAVDIVGIAVDDKDQSRGYHSVVIVKADSPYKTIEDLKGKSFGFADPDSTSGYLIPNHEFKQKLGGNADNKYNNFFSSITFSGGHEQDILGVLNGQFAGAVTWASMVGDYNDGYTAGAFNRLIRMDHPDLMKQIRIIWTSPLITNGPILVSNKLPADFKAKVVDAVKKLDKEDHGCFVKAMGGTQHIGPASVADFQQIIDMKRELVRMRQKRDTLIWSLLLVGLYLTAGHIAEFSLTTIWQSLPNFLDYMFETLPTLHLPVLLADVHTKGSLAYWGYRLPIQLPLIWETLQLALASTLVSTCIAAVLAFLAAGNTWTPPVVRFGVRASVAFLRTMPELAWAVMFVMAFGIGAIPGFLALALHTIGSLTKLFYEAIESASDKPVRGLVACGATPLQRVRFALWPQVKPIFLSYSFMRFEINFRSSTILGLVGAGGIGQELMTNIKLDRYDQGRYLRHIGLLAVAILGYYVWFFFTFGIDSGQILAGMTQLGRYFLRMFVWHDFVNWPFAYYFSQIAITLAIVFAGTLTATVLALLLSFFAARNIMQGPVARIIALLVRRLFDLLRGIDMAIWGLIFVRAVGLGPLAGVLAIIMQDTGLLGRLYAEGHEAVERSPSRGLTAVGAAGIQKHRFGIFTQSFPTFLSLSLYQIESNTRSAAVLGFVGAGGVGLVYAENMRLWNWDVVMFITLILVCVVMAMDTISAWLRRRYITGKPVPLYSPQ</sequence>
<comment type="subcellular location">
    <subcellularLocation>
        <location evidence="2">Cell envelope</location>
    </subcellularLocation>
    <subcellularLocation>
        <location evidence="1">Membrane</location>
        <topology evidence="1">Multi-pass membrane protein</topology>
    </subcellularLocation>
</comment>
<evidence type="ECO:0000256" key="7">
    <source>
        <dbReference type="ARBA" id="ARBA00022840"/>
    </source>
</evidence>
<evidence type="ECO:0000256" key="8">
    <source>
        <dbReference type="ARBA" id="ARBA00022989"/>
    </source>
</evidence>
<feature type="transmembrane region" description="Helical" evidence="11">
    <location>
        <begin position="933"/>
        <end position="956"/>
    </location>
</feature>
<dbReference type="Proteomes" id="UP000030106">
    <property type="component" value="Unassembled WGS sequence"/>
</dbReference>
<accession>A0A0A2WK88</accession>
<dbReference type="PANTHER" id="PTHR30043:SF9">
    <property type="entry name" value="PHOSPHONATES TRANSPORT SYSTEM PERMEASE PROTEIN"/>
    <property type="match status" value="1"/>
</dbReference>
<proteinExistence type="predicted"/>
<dbReference type="GO" id="GO:0016887">
    <property type="term" value="F:ATP hydrolysis activity"/>
    <property type="evidence" value="ECO:0007669"/>
    <property type="project" value="InterPro"/>
</dbReference>
<dbReference type="CDD" id="cd01071">
    <property type="entry name" value="PBP2_PhnD_like"/>
    <property type="match status" value="1"/>
</dbReference>
<dbReference type="GO" id="GO:0015416">
    <property type="term" value="F:ABC-type phosphonate transporter activity"/>
    <property type="evidence" value="ECO:0007669"/>
    <property type="project" value="InterPro"/>
</dbReference>
<feature type="transmembrane region" description="Helical" evidence="11">
    <location>
        <begin position="1048"/>
        <end position="1068"/>
    </location>
</feature>
<keyword evidence="3" id="KW-0813">Transport</keyword>
<evidence type="ECO:0000256" key="6">
    <source>
        <dbReference type="ARBA" id="ARBA00022741"/>
    </source>
</evidence>
<dbReference type="PROSITE" id="PS00062">
    <property type="entry name" value="ALDOKETO_REDUCTASE_2"/>
    <property type="match status" value="1"/>
</dbReference>
<dbReference type="Gene3D" id="3.20.20.100">
    <property type="entry name" value="NADP-dependent oxidoreductase domain"/>
    <property type="match status" value="1"/>
</dbReference>
<dbReference type="CDD" id="cd19131">
    <property type="entry name" value="AKR_AKR5C2"/>
    <property type="match status" value="1"/>
</dbReference>
<dbReference type="InterPro" id="IPR027417">
    <property type="entry name" value="P-loop_NTPase"/>
</dbReference>
<dbReference type="InterPro" id="IPR003593">
    <property type="entry name" value="AAA+_ATPase"/>
</dbReference>
<evidence type="ECO:0000256" key="2">
    <source>
        <dbReference type="ARBA" id="ARBA00004196"/>
    </source>
</evidence>
<dbReference type="HOGENOM" id="CLU_260429_0_0_1"/>
<dbReference type="PRINTS" id="PR00069">
    <property type="entry name" value="ALDKETRDTASE"/>
</dbReference>
<dbReference type="InterPro" id="IPR023210">
    <property type="entry name" value="NADP_OxRdtase_dom"/>
</dbReference>
<dbReference type="InterPro" id="IPR003439">
    <property type="entry name" value="ABC_transporter-like_ATP-bd"/>
</dbReference>
<dbReference type="InterPro" id="IPR017797">
    <property type="entry name" value="Phosphnate-bd"/>
</dbReference>
<feature type="transmembrane region" description="Helical" evidence="11">
    <location>
        <begin position="1113"/>
        <end position="1135"/>
    </location>
</feature>
<dbReference type="InterPro" id="IPR035906">
    <property type="entry name" value="MetI-like_sf"/>
</dbReference>
<feature type="transmembrane region" description="Helical" evidence="11">
    <location>
        <begin position="1249"/>
        <end position="1266"/>
    </location>
</feature>
<keyword evidence="7" id="KW-0067">ATP-binding</keyword>
<dbReference type="NCBIfam" id="NF008598">
    <property type="entry name" value="PRK11565.1"/>
    <property type="match status" value="1"/>
</dbReference>
<evidence type="ECO:0000256" key="1">
    <source>
        <dbReference type="ARBA" id="ARBA00004141"/>
    </source>
</evidence>
<dbReference type="Gene3D" id="1.10.3720.10">
    <property type="entry name" value="MetI-like"/>
    <property type="match status" value="2"/>
</dbReference>
<dbReference type="NCBIfam" id="TIGR01098">
    <property type="entry name" value="3A0109s03R"/>
    <property type="match status" value="1"/>
</dbReference>
<evidence type="ECO:0000259" key="12">
    <source>
        <dbReference type="PROSITE" id="PS50893"/>
    </source>
</evidence>
<dbReference type="GO" id="GO:0005524">
    <property type="term" value="F:ATP binding"/>
    <property type="evidence" value="ECO:0007669"/>
    <property type="project" value="UniProtKB-KW"/>
</dbReference>
<dbReference type="PROSITE" id="PS00063">
    <property type="entry name" value="ALDOKETO_REDUCTASE_3"/>
    <property type="match status" value="1"/>
</dbReference>
<dbReference type="SUPFAM" id="SSF161098">
    <property type="entry name" value="MetI-like"/>
    <property type="match status" value="2"/>
</dbReference>
<dbReference type="SMART" id="SM00382">
    <property type="entry name" value="AAA"/>
    <property type="match status" value="1"/>
</dbReference>